<protein>
    <submittedName>
        <fullName evidence="1">Uncharacterized protein</fullName>
    </submittedName>
</protein>
<dbReference type="Proteomes" id="UP000431080">
    <property type="component" value="Unassembled WGS sequence"/>
</dbReference>
<sequence length="76" mass="8647">MNTAVIAPGAATPRSRARSTVTARMLRRLGLAIVAWGRAAERRRAAPEPAELHELRREAERLREERFREVALTRML</sequence>
<evidence type="ECO:0000313" key="2">
    <source>
        <dbReference type="Proteomes" id="UP000431080"/>
    </source>
</evidence>
<gene>
    <name evidence="1" type="ORF">GE115_07040</name>
</gene>
<reference evidence="1 2" key="1">
    <citation type="submission" date="2019-10" db="EMBL/GenBank/DDBJ databases">
        <authorList>
            <person name="Nie G."/>
            <person name="Ming H."/>
            <person name="Yi B."/>
        </authorList>
    </citation>
    <scope>NUCLEOTIDE SEQUENCE [LARGE SCALE GENOMIC DNA]</scope>
    <source>
        <strain evidence="1 2">CFH 90414</strain>
    </source>
</reference>
<dbReference type="AlphaFoldDB" id="A0A6I2FB10"/>
<dbReference type="RefSeq" id="WP_153684085.1">
    <property type="nucleotide sequence ID" value="NZ_WJIF01000003.1"/>
</dbReference>
<dbReference type="EMBL" id="WJIF01000003">
    <property type="protein sequence ID" value="MRG59626.1"/>
    <property type="molecule type" value="Genomic_DNA"/>
</dbReference>
<name>A0A6I2FB10_9MICO</name>
<keyword evidence="2" id="KW-1185">Reference proteome</keyword>
<organism evidence="1 2">
    <name type="scientific">Agromyces agglutinans</name>
    <dbReference type="NCBI Taxonomy" id="2662258"/>
    <lineage>
        <taxon>Bacteria</taxon>
        <taxon>Bacillati</taxon>
        <taxon>Actinomycetota</taxon>
        <taxon>Actinomycetes</taxon>
        <taxon>Micrococcales</taxon>
        <taxon>Microbacteriaceae</taxon>
        <taxon>Agromyces</taxon>
    </lineage>
</organism>
<comment type="caution">
    <text evidence="1">The sequence shown here is derived from an EMBL/GenBank/DDBJ whole genome shotgun (WGS) entry which is preliminary data.</text>
</comment>
<evidence type="ECO:0000313" key="1">
    <source>
        <dbReference type="EMBL" id="MRG59626.1"/>
    </source>
</evidence>
<accession>A0A6I2FB10</accession>
<proteinExistence type="predicted"/>